<organism evidence="1 2">
    <name type="scientific">Mycoplasmopsis cynos (strain C142)</name>
    <name type="common">Mycoplasma cynos</name>
    <dbReference type="NCBI Taxonomy" id="1246955"/>
    <lineage>
        <taxon>Bacteria</taxon>
        <taxon>Bacillati</taxon>
        <taxon>Mycoplasmatota</taxon>
        <taxon>Mycoplasmoidales</taxon>
        <taxon>Metamycoplasmataceae</taxon>
        <taxon>Mycoplasmopsis</taxon>
    </lineage>
</organism>
<evidence type="ECO:0000313" key="1">
    <source>
        <dbReference type="EMBL" id="CCP24343.1"/>
    </source>
</evidence>
<gene>
    <name evidence="1" type="primary">MCYN0611</name>
    <name evidence="1" type="ordered locus">MCYN_0611</name>
</gene>
<dbReference type="PATRIC" id="fig|1246955.3.peg.553"/>
<keyword evidence="2" id="KW-1185">Reference proteome</keyword>
<evidence type="ECO:0000313" key="2">
    <source>
        <dbReference type="Proteomes" id="UP000010466"/>
    </source>
</evidence>
<dbReference type="NCBIfam" id="NF045940">
    <property type="entry name" value="ICE_LP_CDS14"/>
    <property type="match status" value="1"/>
</dbReference>
<dbReference type="STRING" id="1246955.MCYN_0611"/>
<dbReference type="PROSITE" id="PS51257">
    <property type="entry name" value="PROKAR_LIPOPROTEIN"/>
    <property type="match status" value="1"/>
</dbReference>
<name>L0RUT2_MYCC1</name>
<dbReference type="EMBL" id="HF559394">
    <property type="protein sequence ID" value="CCP24343.1"/>
    <property type="molecule type" value="Genomic_DNA"/>
</dbReference>
<dbReference type="HOGENOM" id="CLU_646924_0_0_14"/>
<dbReference type="GeneID" id="74932179"/>
<dbReference type="Proteomes" id="UP000010466">
    <property type="component" value="Chromosome"/>
</dbReference>
<protein>
    <recommendedName>
        <fullName evidence="3">Lipoprotein</fullName>
    </recommendedName>
</protein>
<dbReference type="AlphaFoldDB" id="L0RUT2"/>
<dbReference type="KEGG" id="mcy:MCYN_0611"/>
<evidence type="ECO:0008006" key="3">
    <source>
        <dbReference type="Google" id="ProtNLM"/>
    </source>
</evidence>
<dbReference type="RefSeq" id="WP_015287467.1">
    <property type="nucleotide sequence ID" value="NC_019949.1"/>
</dbReference>
<accession>L0RUT2</accession>
<proteinExistence type="predicted"/>
<reference evidence="2" key="1">
    <citation type="journal article" date="2013" name="Genome Announc.">
        <title>Complete genome sequence of Mycoplasma cynos strain C142.</title>
        <authorList>
            <person name="Walker C.A."/>
            <person name="Mannering S.A."/>
            <person name="Shields S."/>
            <person name="Blake D.P."/>
            <person name="Brownlie J."/>
        </authorList>
    </citation>
    <scope>NUCLEOTIDE SEQUENCE [LARGE SCALE GENOMIC DNA]</scope>
    <source>
        <strain evidence="2">C142</strain>
    </source>
</reference>
<sequence length="424" mass="50339">MKNKLKKVLSYSLLIGSVLPIIGISSCVKLPSVFDTLKPGDSVLKGRYGNNKINSEKQEKNNEFAKRDKEAIEDGRIIYQEQDEHNFLKQGHRYYFKDLVINEADYEPDYYYSDKWKELLTKPYSGVADAQKIHEEGKDKEFEKDPELKKWFENEFIDKYEPLGKYFTLIRNFLKGNEKLTNVDKNIEFAKKMIEFLKSADINLTRDIFDSGYEFNYPLKHKNYYKEKYARYFKLNPWFEAYSTNYNVYNQDSILLSKEYILKENAQKSKLNNENTNNDREISLQNTNAFSQTFKLMRNAWFKGIFSTDKPNNDYYNDEDFQITILPYSFSTNVKITNNYQWAKNANAYSEKYYQITKDPFINKEVGKQLGAPNVIDLLFYGQAKKLYYRRKRKIIIFKCIRISIKINGISKINTKISLKNRRI</sequence>